<organism evidence="1">
    <name type="scientific">Microviridae sp. ctCuG14</name>
    <dbReference type="NCBI Taxonomy" id="2826731"/>
    <lineage>
        <taxon>Viruses</taxon>
        <taxon>Monodnaviria</taxon>
        <taxon>Sangervirae</taxon>
        <taxon>Phixviricota</taxon>
        <taxon>Malgrandaviricetes</taxon>
        <taxon>Petitvirales</taxon>
        <taxon>Microviridae</taxon>
    </lineage>
</organism>
<sequence length="96" mass="10397">MILKVFSVFDSKLQVFNTPFFSRSAADASRSFSDLVRDSRTTVGQHPDDFFLYEIGQYSDETGELVASAPTQIAAATAFVSTIEDPKAAAPAKAEV</sequence>
<dbReference type="Pfam" id="PF20577">
    <property type="entry name" value="Phage_ORF5"/>
    <property type="match status" value="1"/>
</dbReference>
<protein>
    <submittedName>
        <fullName evidence="1">DNA binding protein</fullName>
    </submittedName>
</protein>
<reference evidence="1" key="1">
    <citation type="journal article" date="2021" name="Proc. Natl. Acad. Sci. U.S.A.">
        <title>A Catalog of Tens of Thousands of Viruses from Human Metagenomes Reveals Hidden Associations with Chronic Diseases.</title>
        <authorList>
            <person name="Tisza M.J."/>
            <person name="Buck C.B."/>
        </authorList>
    </citation>
    <scope>NUCLEOTIDE SEQUENCE</scope>
    <source>
        <strain evidence="1">CtCuG14</strain>
    </source>
</reference>
<dbReference type="InterPro" id="IPR046781">
    <property type="entry name" value="Phage_ORF5"/>
</dbReference>
<proteinExistence type="predicted"/>
<dbReference type="EMBL" id="BK014977">
    <property type="protein sequence ID" value="DAD85234.1"/>
    <property type="molecule type" value="Genomic_DNA"/>
</dbReference>
<name>A0A8S5MST0_9VIRU</name>
<accession>A0A8S5MST0</accession>
<evidence type="ECO:0000313" key="1">
    <source>
        <dbReference type="EMBL" id="DAD85234.1"/>
    </source>
</evidence>